<dbReference type="AlphaFoldDB" id="A0A1Z8B128"/>
<dbReference type="InterPro" id="IPR019861">
    <property type="entry name" value="PorP/SprF_Bacteroidetes"/>
</dbReference>
<evidence type="ECO:0000256" key="1">
    <source>
        <dbReference type="SAM" id="SignalP"/>
    </source>
</evidence>
<evidence type="ECO:0000313" key="3">
    <source>
        <dbReference type="Proteomes" id="UP000196102"/>
    </source>
</evidence>
<reference evidence="3" key="1">
    <citation type="journal article" date="2017" name="Proc. Natl. Acad. Sci. U.S.A.">
        <title>Simulation of Deepwater Horizon oil plume reveals substrate specialization within a complex community of hydrocarbon-degraders.</title>
        <authorList>
            <person name="Hu P."/>
            <person name="Dubinsky E.A."/>
            <person name="Probst A.J."/>
            <person name="Wang J."/>
            <person name="Sieber C.M.K."/>
            <person name="Tom L.M."/>
            <person name="Gardinali P."/>
            <person name="Banfield J.F."/>
            <person name="Atlas R.M."/>
            <person name="Andersen G.L."/>
        </authorList>
    </citation>
    <scope>NUCLEOTIDE SEQUENCE [LARGE SCALE GENOMIC DNA]</scope>
</reference>
<dbReference type="Proteomes" id="UP000196102">
    <property type="component" value="Unassembled WGS sequence"/>
</dbReference>
<comment type="caution">
    <text evidence="2">The sequence shown here is derived from an EMBL/GenBank/DDBJ whole genome shotgun (WGS) entry which is preliminary data.</text>
</comment>
<dbReference type="EMBL" id="MAAX01000094">
    <property type="protein sequence ID" value="OUS16270.1"/>
    <property type="molecule type" value="Genomic_DNA"/>
</dbReference>
<accession>A0A1Z8B128</accession>
<dbReference type="RefSeq" id="WP_303686450.1">
    <property type="nucleotide sequence ID" value="NZ_CAJXYO010000038.1"/>
</dbReference>
<dbReference type="NCBIfam" id="TIGR03519">
    <property type="entry name" value="T9SS_PorP_fam"/>
    <property type="match status" value="1"/>
</dbReference>
<organism evidence="2 3">
    <name type="scientific">Nonlabens dokdonensis</name>
    <dbReference type="NCBI Taxonomy" id="328515"/>
    <lineage>
        <taxon>Bacteria</taxon>
        <taxon>Pseudomonadati</taxon>
        <taxon>Bacteroidota</taxon>
        <taxon>Flavobacteriia</taxon>
        <taxon>Flavobacteriales</taxon>
        <taxon>Flavobacteriaceae</taxon>
        <taxon>Nonlabens</taxon>
    </lineage>
</organism>
<keyword evidence="1" id="KW-0732">Signal</keyword>
<evidence type="ECO:0008006" key="4">
    <source>
        <dbReference type="Google" id="ProtNLM"/>
    </source>
</evidence>
<feature type="chain" id="PRO_5013006922" description="Type IX secretion system membrane protein PorP/SprF" evidence="1">
    <location>
        <begin position="24"/>
        <end position="316"/>
    </location>
</feature>
<gene>
    <name evidence="2" type="ORF">A9Q93_05750</name>
</gene>
<name>A0A1Z8B128_9FLAO</name>
<proteinExistence type="predicted"/>
<protein>
    <recommendedName>
        <fullName evidence="4">Type IX secretion system membrane protein PorP/SprF</fullName>
    </recommendedName>
</protein>
<evidence type="ECO:0000313" key="2">
    <source>
        <dbReference type="EMBL" id="OUS16270.1"/>
    </source>
</evidence>
<sequence>MKIQKIKLALLVCINLVYWSVSAQQDPQFTQYMYNQSVINPAYATANKSELNIGALYRSQWVGIEGAPRTASLFAHYPISDRVEVGISFTNDDIGNVVTENNIYADFAYILPVSETGKLSLGLKAGLTLFDANFNGFDLQSGGRDTDVAFNDNVTQSFPNVGLGAFYFTDKFYVGLSAPNLLTTTHLENENGIQSTGVQDIHFFLNSGYVFDINPNLKFKPSFMVKGVKGAPLSTDLNANVLFNEKFEVGVGYRFDDSVSGVFNFRVAPELRIGYAYDYTTSNLGNFNSGSHEIILLYNIKTRFWRSGYDRSPRFF</sequence>
<feature type="signal peptide" evidence="1">
    <location>
        <begin position="1"/>
        <end position="23"/>
    </location>
</feature>
<dbReference type="Pfam" id="PF11751">
    <property type="entry name" value="PorP_SprF"/>
    <property type="match status" value="1"/>
</dbReference>